<evidence type="ECO:0000259" key="4">
    <source>
        <dbReference type="PROSITE" id="PS50031"/>
    </source>
</evidence>
<protein>
    <submittedName>
        <fullName evidence="6">Uncharacterized protein</fullName>
    </submittedName>
</protein>
<feature type="domain" description="UBA" evidence="3">
    <location>
        <begin position="1079"/>
        <end position="1121"/>
    </location>
</feature>
<dbReference type="SMART" id="SM00027">
    <property type="entry name" value="EH"/>
    <property type="match status" value="3"/>
</dbReference>
<dbReference type="GO" id="GO:0005737">
    <property type="term" value="C:cytoplasm"/>
    <property type="evidence" value="ECO:0007669"/>
    <property type="project" value="TreeGrafter"/>
</dbReference>
<reference evidence="6" key="1">
    <citation type="submission" date="2013-11" db="EMBL/GenBank/DDBJ databases">
        <title>Genome sequence of the fusiform rust pathogen reveals effectors for host alternation and coevolution with pine.</title>
        <authorList>
            <consortium name="DOE Joint Genome Institute"/>
            <person name="Smith K."/>
            <person name="Pendleton A."/>
            <person name="Kubisiak T."/>
            <person name="Anderson C."/>
            <person name="Salamov A."/>
            <person name="Aerts A."/>
            <person name="Riley R."/>
            <person name="Clum A."/>
            <person name="Lindquist E."/>
            <person name="Ence D."/>
            <person name="Campbell M."/>
            <person name="Kronenberg Z."/>
            <person name="Feau N."/>
            <person name="Dhillon B."/>
            <person name="Hamelin R."/>
            <person name="Burleigh J."/>
            <person name="Smith J."/>
            <person name="Yandell M."/>
            <person name="Nelson C."/>
            <person name="Grigoriev I."/>
            <person name="Davis J."/>
        </authorList>
    </citation>
    <scope>NUCLEOTIDE SEQUENCE</scope>
    <source>
        <strain evidence="6">G11</strain>
    </source>
</reference>
<evidence type="ECO:0000256" key="2">
    <source>
        <dbReference type="SAM" id="MobiDB-lite"/>
    </source>
</evidence>
<sequence>MASSALNLTPEERTAYTYLFAKADTEQIGVLIGEKAVAFFAHSKLPPTILGEIWQLADQDNAGFLTRPQFDIALRLIGKAQRGIPVNQAAISTPGPLCRLDGFAVPGIPTPHSPISSGSVPPVPQSASSIQAADPLHVIPEADKVKYTRMFMNAGPKDGLLDGEKARDIFIKSNLSFEKLGQIWTLADTQSRGSLTVGDFSIAMHLIQLCMSGRMSTLPPRLPSALLESSKLSITPGLTRALSPQMTGQASHIISHSTGPQRQSALNGSLRPQYTGQTPAASVPAQSWASQTSPASSAFQASGQWDISPAELAQSNVFFDSLDPTRQGFITGDRAVPFMMESKLPGDILAQIWDLADIRGEGQLNRDEFAVAMRLIQDTLAGATESLPAQLPVSMIPPSLRAGRAPPATIQPIQASDTERDLLSLMDDDEQPPAPTPATTVGQISAQNTGHLPQSTPLAVQRTGASNVTPISIIASPPLAHPGGNLNTQTLPRQFTGQARNFPALDDSGARLGNLHTQVASTETGLAQLRTEHNRLDGDISTTAEQIRTLESKLSLARAAHQTETQLVDQLRKKQAEQRSVLSKLNEEVIRAESVLSALKMEKTEMEGSVLRDKEDIRDMKKKMATLEEQAQQMRLELESLRKDSRLQKGLVAIGKKQVLTSENQRDQVAKELALAQENSMPVVSTGSTLQSLAPLPTSPPRLESASSTQKSTNPFANMFASTPSRPAGQSSSDLTIGHDQEGSVNATDPFGMAFEPSLERPTSAGFGDTDGQKKSSLSAFDDAFALDAPSSEAVTPVAPSPDRSLTLQSNVSPTDQLSKGKQPEEQGGESSDEDEVEDAVGGKLKISSKIVDRPGSADLKFPPLPDAEFISTTSDDTQNSHRSRTLVATSDAFFSPRSDPSEEISKSPALALQPPNASGLIEPVRSMDAPAGPSPGFGEELEISDFAADFGRPEPPKVNSAAMEDFDSAFASLPLPSNATGSNTSEKANLPTGFAVFDDAFGDDFVTKPQTQPQTQTQTQTAFDDAFASFDDAFTVQPTGPPSTSETKELDPFAGSSSFVAPELPPRASSTKPDPDVPKDDDSDGVKQICAMGFPRLVAIEALKKDGGNVERALNHLLGA</sequence>
<dbReference type="Gene3D" id="1.10.238.10">
    <property type="entry name" value="EF-hand"/>
    <property type="match status" value="3"/>
</dbReference>
<dbReference type="InterPro" id="IPR009060">
    <property type="entry name" value="UBA-like_sf"/>
</dbReference>
<dbReference type="Pfam" id="PF12763">
    <property type="entry name" value="EH"/>
    <property type="match status" value="3"/>
</dbReference>
<feature type="region of interest" description="Disordered" evidence="2">
    <location>
        <begin position="426"/>
        <end position="456"/>
    </location>
</feature>
<dbReference type="SUPFAM" id="SSF47473">
    <property type="entry name" value="EF-hand"/>
    <property type="match status" value="3"/>
</dbReference>
<dbReference type="GO" id="GO:0006897">
    <property type="term" value="P:endocytosis"/>
    <property type="evidence" value="ECO:0007669"/>
    <property type="project" value="TreeGrafter"/>
</dbReference>
<feature type="domain" description="EH" evidence="4">
    <location>
        <begin position="143"/>
        <end position="233"/>
    </location>
</feature>
<feature type="coiled-coil region" evidence="1">
    <location>
        <begin position="568"/>
        <end position="644"/>
    </location>
</feature>
<feature type="compositionally biased region" description="Polar residues" evidence="2">
    <location>
        <begin position="804"/>
        <end position="820"/>
    </location>
</feature>
<evidence type="ECO:0000259" key="5">
    <source>
        <dbReference type="PROSITE" id="PS50222"/>
    </source>
</evidence>
<dbReference type="CDD" id="cd00052">
    <property type="entry name" value="EH"/>
    <property type="match status" value="3"/>
</dbReference>
<dbReference type="CDD" id="cd14307">
    <property type="entry name" value="UBA_RUP1p"/>
    <property type="match status" value="1"/>
</dbReference>
<feature type="domain" description="EF-hand" evidence="5">
    <location>
        <begin position="45"/>
        <end position="80"/>
    </location>
</feature>
<organism evidence="6 7">
    <name type="scientific">Cronartium quercuum f. sp. fusiforme G11</name>
    <dbReference type="NCBI Taxonomy" id="708437"/>
    <lineage>
        <taxon>Eukaryota</taxon>
        <taxon>Fungi</taxon>
        <taxon>Dikarya</taxon>
        <taxon>Basidiomycota</taxon>
        <taxon>Pucciniomycotina</taxon>
        <taxon>Pucciniomycetes</taxon>
        <taxon>Pucciniales</taxon>
        <taxon>Coleosporiaceae</taxon>
        <taxon>Cronartium</taxon>
    </lineage>
</organism>
<evidence type="ECO:0000313" key="6">
    <source>
        <dbReference type="EMBL" id="KAG0146975.1"/>
    </source>
</evidence>
<dbReference type="GO" id="GO:0005886">
    <property type="term" value="C:plasma membrane"/>
    <property type="evidence" value="ECO:0007669"/>
    <property type="project" value="TreeGrafter"/>
</dbReference>
<dbReference type="InterPro" id="IPR000261">
    <property type="entry name" value="EH_dom"/>
</dbReference>
<dbReference type="PROSITE" id="PS50030">
    <property type="entry name" value="UBA"/>
    <property type="match status" value="1"/>
</dbReference>
<dbReference type="PROSITE" id="PS50031">
    <property type="entry name" value="EH"/>
    <property type="match status" value="3"/>
</dbReference>
<dbReference type="PANTHER" id="PTHR11216:SF170">
    <property type="entry name" value="DYNAMIN ASSOCIATED PROTEIN 160, ISOFORM D"/>
    <property type="match status" value="1"/>
</dbReference>
<dbReference type="GO" id="GO:0005509">
    <property type="term" value="F:calcium ion binding"/>
    <property type="evidence" value="ECO:0007669"/>
    <property type="project" value="InterPro"/>
</dbReference>
<dbReference type="Proteomes" id="UP000886653">
    <property type="component" value="Unassembled WGS sequence"/>
</dbReference>
<dbReference type="SMART" id="SM00165">
    <property type="entry name" value="UBA"/>
    <property type="match status" value="1"/>
</dbReference>
<name>A0A9P6NNY1_9BASI</name>
<dbReference type="InterPro" id="IPR011992">
    <property type="entry name" value="EF-hand-dom_pair"/>
</dbReference>
<dbReference type="SUPFAM" id="SSF46934">
    <property type="entry name" value="UBA-like"/>
    <property type="match status" value="1"/>
</dbReference>
<comment type="caution">
    <text evidence="6">The sequence shown here is derived from an EMBL/GenBank/DDBJ whole genome shotgun (WGS) entry which is preliminary data.</text>
</comment>
<dbReference type="InterPro" id="IPR041970">
    <property type="entry name" value="Rup1_UBA"/>
</dbReference>
<dbReference type="GO" id="GO:0016197">
    <property type="term" value="P:endosomal transport"/>
    <property type="evidence" value="ECO:0007669"/>
    <property type="project" value="TreeGrafter"/>
</dbReference>
<evidence type="ECO:0000256" key="1">
    <source>
        <dbReference type="SAM" id="Coils"/>
    </source>
</evidence>
<feature type="domain" description="EH" evidence="4">
    <location>
        <begin position="12"/>
        <end position="97"/>
    </location>
</feature>
<feature type="compositionally biased region" description="Polar residues" evidence="2">
    <location>
        <begin position="705"/>
        <end position="735"/>
    </location>
</feature>
<evidence type="ECO:0000313" key="7">
    <source>
        <dbReference type="Proteomes" id="UP000886653"/>
    </source>
</evidence>
<feature type="region of interest" description="Disordered" evidence="2">
    <location>
        <begin position="792"/>
        <end position="961"/>
    </location>
</feature>
<accession>A0A9P6NNY1</accession>
<keyword evidence="7" id="KW-1185">Reference proteome</keyword>
<proteinExistence type="predicted"/>
<evidence type="ECO:0000259" key="3">
    <source>
        <dbReference type="PROSITE" id="PS50030"/>
    </source>
</evidence>
<feature type="domain" description="EF-hand" evidence="5">
    <location>
        <begin position="344"/>
        <end position="379"/>
    </location>
</feature>
<dbReference type="Pfam" id="PF00627">
    <property type="entry name" value="UBA"/>
    <property type="match status" value="1"/>
</dbReference>
<dbReference type="SMART" id="SM00054">
    <property type="entry name" value="EFh"/>
    <property type="match status" value="3"/>
</dbReference>
<dbReference type="Gene3D" id="1.10.8.10">
    <property type="entry name" value="DNA helicase RuvA subunit, C-terminal domain"/>
    <property type="match status" value="1"/>
</dbReference>
<feature type="region of interest" description="Disordered" evidence="2">
    <location>
        <begin position="680"/>
        <end position="775"/>
    </location>
</feature>
<dbReference type="AlphaFoldDB" id="A0A9P6NNY1"/>
<dbReference type="InterPro" id="IPR015940">
    <property type="entry name" value="UBA"/>
</dbReference>
<feature type="compositionally biased region" description="Polar residues" evidence="2">
    <location>
        <begin position="437"/>
        <end position="456"/>
    </location>
</feature>
<gene>
    <name evidence="6" type="ORF">CROQUDRAFT_670792</name>
</gene>
<dbReference type="OrthoDB" id="524326at2759"/>
<feature type="compositionally biased region" description="Polar residues" evidence="2">
    <location>
        <begin position="680"/>
        <end position="692"/>
    </location>
</feature>
<dbReference type="PANTHER" id="PTHR11216">
    <property type="entry name" value="EH DOMAIN"/>
    <property type="match status" value="1"/>
</dbReference>
<dbReference type="PROSITE" id="PS50222">
    <property type="entry name" value="EF_HAND_2"/>
    <property type="match status" value="2"/>
</dbReference>
<keyword evidence="1" id="KW-0175">Coiled coil</keyword>
<dbReference type="EMBL" id="MU167253">
    <property type="protein sequence ID" value="KAG0146975.1"/>
    <property type="molecule type" value="Genomic_DNA"/>
</dbReference>
<feature type="region of interest" description="Disordered" evidence="2">
    <location>
        <begin position="1034"/>
        <end position="1088"/>
    </location>
</feature>
<feature type="domain" description="EH" evidence="4">
    <location>
        <begin position="311"/>
        <end position="402"/>
    </location>
</feature>
<feature type="compositionally biased region" description="Acidic residues" evidence="2">
    <location>
        <begin position="827"/>
        <end position="839"/>
    </location>
</feature>
<feature type="region of interest" description="Disordered" evidence="2">
    <location>
        <begin position="245"/>
        <end position="289"/>
    </location>
</feature>
<dbReference type="InterPro" id="IPR002048">
    <property type="entry name" value="EF_hand_dom"/>
</dbReference>
<feature type="compositionally biased region" description="Polar residues" evidence="2">
    <location>
        <begin position="1037"/>
        <end position="1046"/>
    </location>
</feature>